<sequence>MLTPLSSTGSPLQYAVQALVVGEDSAKPTVQQPRLWAAPANVANLAQAPRLSPELVERDALAERLEAGLEDLPDGARTDWSAEAWDVPRTSPLLARSQAAMERLQAFVSRPQMLALLQRERFDWDGKPFRVSEGRLERLSPVGGWVNLTHYVNDVDTLRDELAALTPLTEPLGNAVYSTPRVDARQLLELKGLGSPRTVAETRNVIRWLRLSLPPAPAVGDYTGPYSPDTLSEADKATLTKVARINLDDVKPGHIGGYSIYQPANMGRSLSEVRRDIEQHLQQYKKLTPDLAALVTPVYLAQAAPEMLVKEVPDTLRIGTLAWMELRLGCTLADHAAPGTSRMMSEHQVRALTTLVPTSEAQAELMQLNALKILADWGVLNGAVRLRSDGEYSQHDLQEASRALFKQQEETAEAFASASVELPTRKALAIRELLRLFPDSTASELERMSLELANGKDRRNAPVTEPRSRSLLETYMTGDLTPGKWVLSKHLLAPPTSAQTPYQPDRAPQVAEGALELLDRRIRHLPELEPLLKSTVNRHLKQLQGAYATKLKLMFAQLPLAERTLIELGKVELFTLRGETGVVQVEETQARKDAQRGRHATLMRVEHDQTVAYYEVFASGELIKRTDLPDAIELHGVIRKQRISAPHGSVYVPIVRGTQMPFDLAAYTTGSAPRPEAMASSVIVEPLGGAIAPGELPANHTLQSFVPNTYGSRKIAAIASRIAQDNFYEPAEALLQRARDPLPLEKRREARAREHEFLLGFVPFLGAYQAFKRGDIAQGLGNLTVDMIGVAIGAGGQASGLLRSAKALLPNPVQRLATRFRPAAATANTAKVAASFSERAFDFIKHSGLFANAALNPLDGYPQMIHAATKGLVKLPVLLAGGATKWGKTAPHLLTAEEKLRTYMMVAGGQASSAEPVMPRAGARDVASGLDQFKPSLPRSVDRSSASVFTGPTNALRSLSLTLS</sequence>
<comment type="caution">
    <text evidence="1">The sequence shown here is derived from an EMBL/GenBank/DDBJ whole genome shotgun (WGS) entry which is preliminary data.</text>
</comment>
<accession>A0ABW8DT23</accession>
<dbReference type="Proteomes" id="UP001617213">
    <property type="component" value="Unassembled WGS sequence"/>
</dbReference>
<reference evidence="1 2" key="1">
    <citation type="submission" date="2024-10" db="EMBL/GenBank/DDBJ databases">
        <title>The Natural Products Discovery Center: Release of the First 8490 Sequenced Strains for Exploring Actinobacteria Biosynthetic Diversity.</title>
        <authorList>
            <person name="Kalkreuter E."/>
            <person name="Kautsar S.A."/>
            <person name="Yang D."/>
            <person name="Bader C.D."/>
            <person name="Teijaro C.N."/>
            <person name="Fluegel L."/>
            <person name="Davis C.M."/>
            <person name="Simpson J.R."/>
            <person name="Lauterbach L."/>
            <person name="Steele A.D."/>
            <person name="Gui C."/>
            <person name="Meng S."/>
            <person name="Li G."/>
            <person name="Viehrig K."/>
            <person name="Ye F."/>
            <person name="Su P."/>
            <person name="Kiefer A.F."/>
            <person name="Nichols A."/>
            <person name="Cepeda A.J."/>
            <person name="Yan W."/>
            <person name="Fan B."/>
            <person name="Jiang Y."/>
            <person name="Adhikari A."/>
            <person name="Zheng C.-J."/>
            <person name="Schuster L."/>
            <person name="Cowan T.M."/>
            <person name="Smanski M.J."/>
            <person name="Chevrette M.G."/>
            <person name="De Carvalho L.P.S."/>
            <person name="Shen B."/>
        </authorList>
    </citation>
    <scope>NUCLEOTIDE SEQUENCE [LARGE SCALE GENOMIC DNA]</scope>
    <source>
        <strain evidence="1 2">NPDC087581</strain>
    </source>
</reference>
<gene>
    <name evidence="1" type="ORF">ACIOWJ_01370</name>
</gene>
<dbReference type="EMBL" id="JBIUWZ010000001">
    <property type="protein sequence ID" value="MFJ2676743.1"/>
    <property type="molecule type" value="Genomic_DNA"/>
</dbReference>
<evidence type="ECO:0000313" key="2">
    <source>
        <dbReference type="Proteomes" id="UP001617213"/>
    </source>
</evidence>
<proteinExistence type="predicted"/>
<evidence type="ECO:0000313" key="1">
    <source>
        <dbReference type="EMBL" id="MFJ2676743.1"/>
    </source>
</evidence>
<protein>
    <submittedName>
        <fullName evidence="1">Uncharacterized protein</fullName>
    </submittedName>
</protein>
<dbReference type="RefSeq" id="WP_181643936.1">
    <property type="nucleotide sequence ID" value="NZ_JAAOWU010000012.1"/>
</dbReference>
<keyword evidence="2" id="KW-1185">Reference proteome</keyword>
<name>A0ABW8DT23_9PSED</name>
<organism evidence="1 2">
    <name type="scientific">Pseudomonas sivasensis</name>
    <dbReference type="NCBI Taxonomy" id="1880678"/>
    <lineage>
        <taxon>Bacteria</taxon>
        <taxon>Pseudomonadati</taxon>
        <taxon>Pseudomonadota</taxon>
        <taxon>Gammaproteobacteria</taxon>
        <taxon>Pseudomonadales</taxon>
        <taxon>Pseudomonadaceae</taxon>
        <taxon>Pseudomonas</taxon>
    </lineage>
</organism>